<dbReference type="Pfam" id="PF01636">
    <property type="entry name" value="APH"/>
    <property type="match status" value="1"/>
</dbReference>
<keyword evidence="2" id="KW-0808">Transferase</keyword>
<dbReference type="InterPro" id="IPR011009">
    <property type="entry name" value="Kinase-like_dom_sf"/>
</dbReference>
<evidence type="ECO:0000259" key="1">
    <source>
        <dbReference type="Pfam" id="PF01636"/>
    </source>
</evidence>
<reference evidence="2 3" key="1">
    <citation type="submission" date="2018-10" db="EMBL/GenBank/DDBJ databases">
        <title>Sequencing the genomes of 1000 actinobacteria strains.</title>
        <authorList>
            <person name="Klenk H.-P."/>
        </authorList>
    </citation>
    <scope>NUCLEOTIDE SEQUENCE [LARGE SCALE GENOMIC DNA]</scope>
    <source>
        <strain evidence="2 3">DSM 17894</strain>
    </source>
</reference>
<name>A0A495ICX0_9MICO</name>
<evidence type="ECO:0000313" key="2">
    <source>
        <dbReference type="EMBL" id="RKR73769.1"/>
    </source>
</evidence>
<dbReference type="Proteomes" id="UP000280008">
    <property type="component" value="Unassembled WGS sequence"/>
</dbReference>
<dbReference type="EMBL" id="RBKS01000001">
    <property type="protein sequence ID" value="RKR73769.1"/>
    <property type="molecule type" value="Genomic_DNA"/>
</dbReference>
<keyword evidence="3" id="KW-1185">Reference proteome</keyword>
<proteinExistence type="predicted"/>
<gene>
    <name evidence="2" type="ORF">C8E83_0865</name>
</gene>
<comment type="caution">
    <text evidence="2">The sequence shown here is derived from an EMBL/GenBank/DDBJ whole genome shotgun (WGS) entry which is preliminary data.</text>
</comment>
<sequence>MPSVRLSGGNMNAVRREGDTVTRQAGPWTPTVHRYLRYLERAGVTWAPKPLGVEGDRERLTFLDADVPVYPLPEWVWADHVLDEGARMLRELHDASVGFGLEGAVWQSATRVPAEVICHDDFSPHNLGFRDGHLVGAIDFDMCSPGPRLWDIAYFATRVVPLTDDPPVGAPTMGDAPARVSRILRAYGSDATYDDVLRVAIIRLWDLAELSRDKARELGKPELNGHADMYEREARYLAARRP</sequence>
<dbReference type="Gene3D" id="3.90.1200.10">
    <property type="match status" value="1"/>
</dbReference>
<protein>
    <submittedName>
        <fullName evidence="2">Phosphotransferase family enzyme</fullName>
    </submittedName>
</protein>
<feature type="domain" description="Aminoglycoside phosphotransferase" evidence="1">
    <location>
        <begin position="109"/>
        <end position="166"/>
    </location>
</feature>
<dbReference type="GO" id="GO:0016740">
    <property type="term" value="F:transferase activity"/>
    <property type="evidence" value="ECO:0007669"/>
    <property type="project" value="UniProtKB-KW"/>
</dbReference>
<dbReference type="InterPro" id="IPR002575">
    <property type="entry name" value="Aminoglycoside_PTrfase"/>
</dbReference>
<organism evidence="2 3">
    <name type="scientific">Frondihabitans australicus</name>
    <dbReference type="NCBI Taxonomy" id="386892"/>
    <lineage>
        <taxon>Bacteria</taxon>
        <taxon>Bacillati</taxon>
        <taxon>Actinomycetota</taxon>
        <taxon>Actinomycetes</taxon>
        <taxon>Micrococcales</taxon>
        <taxon>Microbacteriaceae</taxon>
        <taxon>Frondihabitans</taxon>
    </lineage>
</organism>
<dbReference type="AlphaFoldDB" id="A0A495ICX0"/>
<evidence type="ECO:0000313" key="3">
    <source>
        <dbReference type="Proteomes" id="UP000280008"/>
    </source>
</evidence>
<dbReference type="SUPFAM" id="SSF56112">
    <property type="entry name" value="Protein kinase-like (PK-like)"/>
    <property type="match status" value="1"/>
</dbReference>
<accession>A0A495ICX0</accession>